<evidence type="ECO:0000256" key="1">
    <source>
        <dbReference type="ARBA" id="ARBA00007837"/>
    </source>
</evidence>
<keyword evidence="2" id="KW-0547">Nucleotide-binding</keyword>
<proteinExistence type="inferred from homology"/>
<sequence>MKIKLSNPLFTLDNERLKKDLAFIRGEKFSRFIRRRTVFYMDGYRYAYAAAKKRWNINFAFFEAGHEIVKPVYLSGSLNAKAAEIWWRKMHEDSRFTHQLIRELEVLIKSTKRLARSIPKRELAPKELEQAIRAYLSWWVAFFELAYLWFAVENIKDKLEAEIREAWHGSREDLQQFLESVYRPTQWPRSSMEQRDLLKIAKLKGKSQVRALRNHTRKYRHLALHDTLADTPFDFEYFETRLKTLLHANEYRRTKKVLESADAEIRRADQLLRRSKLPSAIKQRIYFVRSYMFLRTESIDYVTTVYEAYQRVFASFARLFDLSICEALHMTYQEIFLSLRRGKLTRPKSEIQERANHGYAYLIAPHASFLVTGADIDRLRALIIPRGEGISKLQQVKGQTAYSGKVKGIVHVILDSQKADELKEGEILVTAMTNPEYVPAMKRSAGIITNEGGILCHAAIMSRELQKPCIIGTRNATDVFATGDVIFLDADNGTAKILHKKSPRL</sequence>
<dbReference type="AlphaFoldDB" id="A0A1G2KQD6"/>
<dbReference type="STRING" id="1802271.A3C11_01810"/>
<gene>
    <name evidence="5" type="ORF">A3C11_01810</name>
</gene>
<dbReference type="PANTHER" id="PTHR43030:SF1">
    <property type="entry name" value="PHOSPHOENOLPYRUVATE SYNTHASE"/>
    <property type="match status" value="1"/>
</dbReference>
<name>A0A1G2KQD6_9BACT</name>
<dbReference type="Gene3D" id="3.50.30.10">
    <property type="entry name" value="Phosphohistidine domain"/>
    <property type="match status" value="1"/>
</dbReference>
<evidence type="ECO:0000313" key="5">
    <source>
        <dbReference type="EMBL" id="OHA00619.1"/>
    </source>
</evidence>
<dbReference type="PANTHER" id="PTHR43030">
    <property type="entry name" value="PHOSPHOENOLPYRUVATE SYNTHASE"/>
    <property type="match status" value="1"/>
</dbReference>
<dbReference type="Proteomes" id="UP000177362">
    <property type="component" value="Unassembled WGS sequence"/>
</dbReference>
<reference evidence="5 6" key="1">
    <citation type="journal article" date="2016" name="Nat. Commun.">
        <title>Thousands of microbial genomes shed light on interconnected biogeochemical processes in an aquifer system.</title>
        <authorList>
            <person name="Anantharaman K."/>
            <person name="Brown C.T."/>
            <person name="Hug L.A."/>
            <person name="Sharon I."/>
            <person name="Castelle C.J."/>
            <person name="Probst A.J."/>
            <person name="Thomas B.C."/>
            <person name="Singh A."/>
            <person name="Wilkins M.J."/>
            <person name="Karaoz U."/>
            <person name="Brodie E.L."/>
            <person name="Williams K.H."/>
            <person name="Hubbard S.S."/>
            <person name="Banfield J.F."/>
        </authorList>
    </citation>
    <scope>NUCLEOTIDE SEQUENCE [LARGE SCALE GENOMIC DNA]</scope>
</reference>
<dbReference type="GO" id="GO:0008986">
    <property type="term" value="F:pyruvate, water dikinase activity"/>
    <property type="evidence" value="ECO:0007669"/>
    <property type="project" value="InterPro"/>
</dbReference>
<dbReference type="GO" id="GO:0005524">
    <property type="term" value="F:ATP binding"/>
    <property type="evidence" value="ECO:0007669"/>
    <property type="project" value="UniProtKB-KW"/>
</dbReference>
<dbReference type="Pfam" id="PF00391">
    <property type="entry name" value="PEP-utilizers"/>
    <property type="match status" value="1"/>
</dbReference>
<accession>A0A1G2KQD6</accession>
<evidence type="ECO:0000313" key="6">
    <source>
        <dbReference type="Proteomes" id="UP000177362"/>
    </source>
</evidence>
<comment type="caution">
    <text evidence="5">The sequence shown here is derived from an EMBL/GenBank/DDBJ whole genome shotgun (WGS) entry which is preliminary data.</text>
</comment>
<comment type="similarity">
    <text evidence="1">Belongs to the PEP-utilizing enzyme family.</text>
</comment>
<keyword evidence="3" id="KW-0067">ATP-binding</keyword>
<evidence type="ECO:0000256" key="2">
    <source>
        <dbReference type="ARBA" id="ARBA00022741"/>
    </source>
</evidence>
<dbReference type="InterPro" id="IPR036637">
    <property type="entry name" value="Phosphohistidine_dom_sf"/>
</dbReference>
<protein>
    <recommendedName>
        <fullName evidence="4">PEP-utilising enzyme mobile domain-containing protein</fullName>
    </recommendedName>
</protein>
<dbReference type="EMBL" id="MHQJ01000041">
    <property type="protein sequence ID" value="OHA00619.1"/>
    <property type="molecule type" value="Genomic_DNA"/>
</dbReference>
<evidence type="ECO:0000256" key="3">
    <source>
        <dbReference type="ARBA" id="ARBA00022840"/>
    </source>
</evidence>
<dbReference type="SUPFAM" id="SSF52009">
    <property type="entry name" value="Phosphohistidine domain"/>
    <property type="match status" value="1"/>
</dbReference>
<dbReference type="InterPro" id="IPR006319">
    <property type="entry name" value="PEP_synth"/>
</dbReference>
<organism evidence="5 6">
    <name type="scientific">Candidatus Sungbacteria bacterium RIFCSPHIGHO2_02_FULL_49_12</name>
    <dbReference type="NCBI Taxonomy" id="1802271"/>
    <lineage>
        <taxon>Bacteria</taxon>
        <taxon>Candidatus Sungiibacteriota</taxon>
    </lineage>
</organism>
<feature type="domain" description="PEP-utilising enzyme mobile" evidence="4">
    <location>
        <begin position="422"/>
        <end position="493"/>
    </location>
</feature>
<evidence type="ECO:0000259" key="4">
    <source>
        <dbReference type="Pfam" id="PF00391"/>
    </source>
</evidence>
<dbReference type="InterPro" id="IPR008279">
    <property type="entry name" value="PEP-util_enz_mobile_dom"/>
</dbReference>